<evidence type="ECO:0000256" key="9">
    <source>
        <dbReference type="SAM" id="Phobius"/>
    </source>
</evidence>
<keyword evidence="5 9" id="KW-0472">Membrane</keyword>
<sequence length="608" mass="68490">MILDTRHDLVYILMSTGRRIHMSTNDEFEETVGERFIEETKNPDNIPRETWSNKRDFILACVGMSVGIGNLWRFPYLCYKNGGGAFLIPFLTFVVLGGVPMFILELALGQYMSLSGFKAWNICPVFRGIGIANIIIDVFANIYYIMVLAWAAYFFVISLTSVLPWSDCNNAWNTPRCTPFHKLVETNSSAIASLINSSVTAELPVDPAVEFWERRVLQLTKDITDGGGIIWELALSLLVVWVIVYFCVWRGVRWMGKVVYFTAIFPYVILCVLLVRGLTLDGATDGIVFYLKPDLSRLADIQVWMDGGTQVFYSYAIALNQIITLGSYNKFTNNFYRDAILVSCINSGTSLVGGFAVFSVLGFMAKQHNIPIADVANAGPGLAFISYPNAVTQMPISPLWAALFFLMIILLGLDSQFVGVETVIAAVMDMFPNLVRRGSRRMLLMAVYCFLSFLVGLPLVSRGGMYIFQLFDYYAASGMVLLWVVFWEVVAIAWVFGADRFYDAIEMMIGSRINPYLYFCWKYLSPVLCMGLLLSQLVEFRPLTYNKTYVYPDWAQAFGIMLALSSMLCIPVYGLFKMAITDGSLIVVKYIPCIVNPPDQLPPLYRDY</sequence>
<dbReference type="AlphaFoldDB" id="A0A210Q5D5"/>
<dbReference type="GO" id="GO:0005332">
    <property type="term" value="F:gamma-aminobutyric acid:sodium:chloride symporter activity"/>
    <property type="evidence" value="ECO:0007669"/>
    <property type="project" value="TreeGrafter"/>
</dbReference>
<keyword evidence="6" id="KW-0915">Sodium</keyword>
<gene>
    <name evidence="10" type="ORF">KP79_PYT06621</name>
</gene>
<feature type="transmembrane region" description="Helical" evidence="9">
    <location>
        <begin position="258"/>
        <end position="278"/>
    </location>
</feature>
<evidence type="ECO:0000256" key="3">
    <source>
        <dbReference type="ARBA" id="ARBA00022692"/>
    </source>
</evidence>
<evidence type="ECO:0000256" key="2">
    <source>
        <dbReference type="ARBA" id="ARBA00022448"/>
    </source>
</evidence>
<dbReference type="Proteomes" id="UP000242188">
    <property type="component" value="Unassembled WGS sequence"/>
</dbReference>
<keyword evidence="7" id="KW-1015">Disulfide bond</keyword>
<evidence type="ECO:0000313" key="10">
    <source>
        <dbReference type="EMBL" id="OWF43931.1"/>
    </source>
</evidence>
<keyword evidence="6" id="KW-0479">Metal-binding</keyword>
<keyword evidence="3 8" id="KW-0812">Transmembrane</keyword>
<feature type="binding site" evidence="6">
    <location>
        <position position="66"/>
    </location>
    <ligand>
        <name>Na(+)</name>
        <dbReference type="ChEBI" id="CHEBI:29101"/>
        <label>1</label>
    </ligand>
</feature>
<dbReference type="OrthoDB" id="6581954at2759"/>
<dbReference type="InterPro" id="IPR037272">
    <property type="entry name" value="SNS_sf"/>
</dbReference>
<dbReference type="PROSITE" id="PS00610">
    <property type="entry name" value="NA_NEUROTRAN_SYMP_1"/>
    <property type="match status" value="1"/>
</dbReference>
<keyword evidence="2 8" id="KW-0813">Transport</keyword>
<dbReference type="GO" id="GO:0005886">
    <property type="term" value="C:plasma membrane"/>
    <property type="evidence" value="ECO:0007669"/>
    <property type="project" value="TreeGrafter"/>
</dbReference>
<evidence type="ECO:0000256" key="7">
    <source>
        <dbReference type="PIRSR" id="PIRSR600175-2"/>
    </source>
</evidence>
<feature type="binding site" evidence="6">
    <location>
        <position position="63"/>
    </location>
    <ligand>
        <name>Na(+)</name>
        <dbReference type="ChEBI" id="CHEBI:29101"/>
        <label>1</label>
    </ligand>
</feature>
<keyword evidence="4 9" id="KW-1133">Transmembrane helix</keyword>
<organism evidence="10 11">
    <name type="scientific">Mizuhopecten yessoensis</name>
    <name type="common">Japanese scallop</name>
    <name type="synonym">Patinopecten yessoensis</name>
    <dbReference type="NCBI Taxonomy" id="6573"/>
    <lineage>
        <taxon>Eukaryota</taxon>
        <taxon>Metazoa</taxon>
        <taxon>Spiralia</taxon>
        <taxon>Lophotrochozoa</taxon>
        <taxon>Mollusca</taxon>
        <taxon>Bivalvia</taxon>
        <taxon>Autobranchia</taxon>
        <taxon>Pteriomorphia</taxon>
        <taxon>Pectinida</taxon>
        <taxon>Pectinoidea</taxon>
        <taxon>Pectinidae</taxon>
        <taxon>Mizuhopecten</taxon>
    </lineage>
</organism>
<protein>
    <recommendedName>
        <fullName evidence="8">Transporter</fullName>
    </recommendedName>
</protein>
<feature type="binding site" evidence="6">
    <location>
        <position position="346"/>
    </location>
    <ligand>
        <name>Na(+)</name>
        <dbReference type="ChEBI" id="CHEBI:29101"/>
        <label>1</label>
    </ligand>
</feature>
<evidence type="ECO:0000256" key="5">
    <source>
        <dbReference type="ARBA" id="ARBA00023136"/>
    </source>
</evidence>
<feature type="transmembrane region" description="Helical" evidence="9">
    <location>
        <begin position="340"/>
        <end position="365"/>
    </location>
</feature>
<reference evidence="10 11" key="1">
    <citation type="journal article" date="2017" name="Nat. Ecol. Evol.">
        <title>Scallop genome provides insights into evolution of bilaterian karyotype and development.</title>
        <authorList>
            <person name="Wang S."/>
            <person name="Zhang J."/>
            <person name="Jiao W."/>
            <person name="Li J."/>
            <person name="Xun X."/>
            <person name="Sun Y."/>
            <person name="Guo X."/>
            <person name="Huan P."/>
            <person name="Dong B."/>
            <person name="Zhang L."/>
            <person name="Hu X."/>
            <person name="Sun X."/>
            <person name="Wang J."/>
            <person name="Zhao C."/>
            <person name="Wang Y."/>
            <person name="Wang D."/>
            <person name="Huang X."/>
            <person name="Wang R."/>
            <person name="Lv J."/>
            <person name="Li Y."/>
            <person name="Zhang Z."/>
            <person name="Liu B."/>
            <person name="Lu W."/>
            <person name="Hui Y."/>
            <person name="Liang J."/>
            <person name="Zhou Z."/>
            <person name="Hou R."/>
            <person name="Li X."/>
            <person name="Liu Y."/>
            <person name="Li H."/>
            <person name="Ning X."/>
            <person name="Lin Y."/>
            <person name="Zhao L."/>
            <person name="Xing Q."/>
            <person name="Dou J."/>
            <person name="Li Y."/>
            <person name="Mao J."/>
            <person name="Guo H."/>
            <person name="Dou H."/>
            <person name="Li T."/>
            <person name="Mu C."/>
            <person name="Jiang W."/>
            <person name="Fu Q."/>
            <person name="Fu X."/>
            <person name="Miao Y."/>
            <person name="Liu J."/>
            <person name="Yu Q."/>
            <person name="Li R."/>
            <person name="Liao H."/>
            <person name="Li X."/>
            <person name="Kong Y."/>
            <person name="Jiang Z."/>
            <person name="Chourrout D."/>
            <person name="Li R."/>
            <person name="Bao Z."/>
        </authorList>
    </citation>
    <scope>NUCLEOTIDE SEQUENCE [LARGE SCALE GENOMIC DNA]</scope>
    <source>
        <strain evidence="10 11">PY_sf001</strain>
    </source>
</reference>
<keyword evidence="8" id="KW-0769">Symport</keyword>
<feature type="binding site" evidence="6">
    <location>
        <position position="70"/>
    </location>
    <ligand>
        <name>Na(+)</name>
        <dbReference type="ChEBI" id="CHEBI:29101"/>
        <label>1</label>
    </ligand>
</feature>
<keyword evidence="11" id="KW-1185">Reference proteome</keyword>
<dbReference type="PRINTS" id="PR00176">
    <property type="entry name" value="NANEUSMPORT"/>
</dbReference>
<comment type="caution">
    <text evidence="10">The sequence shown here is derived from an EMBL/GenBank/DDBJ whole genome shotgun (WGS) entry which is preliminary data.</text>
</comment>
<feature type="transmembrane region" description="Helical" evidence="9">
    <location>
        <begin position="129"/>
        <end position="156"/>
    </location>
</feature>
<accession>A0A210Q5D5</accession>
<feature type="transmembrane region" description="Helical" evidence="9">
    <location>
        <begin position="473"/>
        <end position="496"/>
    </location>
</feature>
<feature type="transmembrane region" description="Helical" evidence="9">
    <location>
        <begin position="57"/>
        <end position="74"/>
    </location>
</feature>
<dbReference type="Pfam" id="PF00209">
    <property type="entry name" value="SNF"/>
    <property type="match status" value="1"/>
</dbReference>
<name>A0A210Q5D5_MIZYE</name>
<dbReference type="PANTHER" id="PTHR11616">
    <property type="entry name" value="SODIUM/CHLORIDE DEPENDENT TRANSPORTER"/>
    <property type="match status" value="1"/>
</dbReference>
<feature type="disulfide bond" evidence="7">
    <location>
        <begin position="168"/>
        <end position="177"/>
    </location>
</feature>
<dbReference type="GO" id="GO:0046872">
    <property type="term" value="F:metal ion binding"/>
    <property type="evidence" value="ECO:0007669"/>
    <property type="project" value="UniProtKB-KW"/>
</dbReference>
<evidence type="ECO:0000256" key="8">
    <source>
        <dbReference type="RuleBase" id="RU003732"/>
    </source>
</evidence>
<feature type="binding site" evidence="6">
    <location>
        <position position="414"/>
    </location>
    <ligand>
        <name>Na(+)</name>
        <dbReference type="ChEBI" id="CHEBI:29101"/>
        <label>1</label>
    </ligand>
</feature>
<dbReference type="PROSITE" id="PS00754">
    <property type="entry name" value="NA_NEUROTRAN_SYMP_2"/>
    <property type="match status" value="1"/>
</dbReference>
<comment type="subcellular location">
    <subcellularLocation>
        <location evidence="1">Membrane</location>
        <topology evidence="1">Multi-pass membrane protein</topology>
    </subcellularLocation>
</comment>
<evidence type="ECO:0000256" key="6">
    <source>
        <dbReference type="PIRSR" id="PIRSR600175-1"/>
    </source>
</evidence>
<feature type="binding site" evidence="6">
    <location>
        <position position="314"/>
    </location>
    <ligand>
        <name>Na(+)</name>
        <dbReference type="ChEBI" id="CHEBI:29101"/>
        <label>1</label>
    </ligand>
</feature>
<dbReference type="InterPro" id="IPR000175">
    <property type="entry name" value="Na/ntran_symport"/>
</dbReference>
<feature type="transmembrane region" description="Helical" evidence="9">
    <location>
        <begin position="443"/>
        <end position="461"/>
    </location>
</feature>
<proteinExistence type="inferred from homology"/>
<feature type="transmembrane region" description="Helical" evidence="9">
    <location>
        <begin position="554"/>
        <end position="576"/>
    </location>
</feature>
<dbReference type="PANTHER" id="PTHR11616:SF325">
    <property type="entry name" value="TRANSPORTER"/>
    <property type="match status" value="1"/>
</dbReference>
<comment type="similarity">
    <text evidence="8">Belongs to the sodium:neurotransmitter symporter (SNF) (TC 2.A.22) family.</text>
</comment>
<feature type="binding site" evidence="6">
    <location>
        <position position="415"/>
    </location>
    <ligand>
        <name>Na(+)</name>
        <dbReference type="ChEBI" id="CHEBI:29101"/>
        <label>1</label>
    </ligand>
</feature>
<dbReference type="PROSITE" id="PS50267">
    <property type="entry name" value="NA_NEUROTRAN_SYMP_3"/>
    <property type="match status" value="1"/>
</dbReference>
<evidence type="ECO:0000256" key="1">
    <source>
        <dbReference type="ARBA" id="ARBA00004141"/>
    </source>
</evidence>
<feature type="transmembrane region" description="Helical" evidence="9">
    <location>
        <begin position="399"/>
        <end position="431"/>
    </location>
</feature>
<feature type="transmembrane region" description="Helical" evidence="9">
    <location>
        <begin position="86"/>
        <end position="108"/>
    </location>
</feature>
<feature type="transmembrane region" description="Helical" evidence="9">
    <location>
        <begin position="312"/>
        <end position="328"/>
    </location>
</feature>
<evidence type="ECO:0000313" key="11">
    <source>
        <dbReference type="Proteomes" id="UP000242188"/>
    </source>
</evidence>
<evidence type="ECO:0000256" key="4">
    <source>
        <dbReference type="ARBA" id="ARBA00022989"/>
    </source>
</evidence>
<dbReference type="CDD" id="cd11496">
    <property type="entry name" value="SLC6sbd-TauT-like"/>
    <property type="match status" value="1"/>
</dbReference>
<dbReference type="EMBL" id="NEDP02004983">
    <property type="protein sequence ID" value="OWF43931.1"/>
    <property type="molecule type" value="Genomic_DNA"/>
</dbReference>
<feature type="binding site" evidence="6">
    <location>
        <position position="411"/>
    </location>
    <ligand>
        <name>Na(+)</name>
        <dbReference type="ChEBI" id="CHEBI:29101"/>
        <label>1</label>
    </ligand>
</feature>
<feature type="transmembrane region" description="Helical" evidence="9">
    <location>
        <begin position="229"/>
        <end position="249"/>
    </location>
</feature>
<dbReference type="SUPFAM" id="SSF161070">
    <property type="entry name" value="SNF-like"/>
    <property type="match status" value="1"/>
</dbReference>
<feature type="transmembrane region" description="Helical" evidence="9">
    <location>
        <begin position="516"/>
        <end position="534"/>
    </location>
</feature>